<evidence type="ECO:0000256" key="3">
    <source>
        <dbReference type="ARBA" id="ARBA00023015"/>
    </source>
</evidence>
<sequence length="188" mass="21594">MKVKAIAAAFRSKLLKPCRKFLQVFKFRLKKRPVFIKALRFHPHRTKSNTNPPKNRVTALLSGYRSIRRPKEMDRLRELVSVSSGGRDGKLFPSPITPAYVKASIRAGKRETEASGDEDVEDACRSFENYLVEMIVEEGKVRDLMDVEELLYCWKNLKSPVFVDLVCRFYGELCKDLFSTNDDEGDSP</sequence>
<evidence type="ECO:0000256" key="2">
    <source>
        <dbReference type="ARBA" id="ARBA00022491"/>
    </source>
</evidence>
<organism evidence="7">
    <name type="scientific">Fagus sylvatica</name>
    <name type="common">Beechnut</name>
    <dbReference type="NCBI Taxonomy" id="28930"/>
    <lineage>
        <taxon>Eukaryota</taxon>
        <taxon>Viridiplantae</taxon>
        <taxon>Streptophyta</taxon>
        <taxon>Embryophyta</taxon>
        <taxon>Tracheophyta</taxon>
        <taxon>Spermatophyta</taxon>
        <taxon>Magnoliopsida</taxon>
        <taxon>eudicotyledons</taxon>
        <taxon>Gunneridae</taxon>
        <taxon>Pentapetalae</taxon>
        <taxon>rosids</taxon>
        <taxon>fabids</taxon>
        <taxon>Fagales</taxon>
        <taxon>Fagaceae</taxon>
        <taxon>Fagus</taxon>
    </lineage>
</organism>
<keyword evidence="4" id="KW-0804">Transcription</keyword>
<dbReference type="GO" id="GO:0045892">
    <property type="term" value="P:negative regulation of DNA-templated transcription"/>
    <property type="evidence" value="ECO:0007669"/>
    <property type="project" value="InterPro"/>
</dbReference>
<feature type="domain" description="OVATE" evidence="6">
    <location>
        <begin position="116"/>
        <end position="176"/>
    </location>
</feature>
<evidence type="ECO:0000313" key="7">
    <source>
        <dbReference type="EMBL" id="SPC92820.1"/>
    </source>
</evidence>
<dbReference type="AlphaFoldDB" id="A0A2N9G0D4"/>
<dbReference type="PROSITE" id="PS51754">
    <property type="entry name" value="OVATE"/>
    <property type="match status" value="1"/>
</dbReference>
<dbReference type="PANTHER" id="PTHR34042:SF1">
    <property type="entry name" value="TRANSCRIPTION REPRESSOR OFP17"/>
    <property type="match status" value="1"/>
</dbReference>
<accession>A0A2N9G0D4</accession>
<gene>
    <name evidence="7" type="ORF">FSB_LOCUS20702</name>
</gene>
<dbReference type="EMBL" id="OIVN01001336">
    <property type="protein sequence ID" value="SPC92820.1"/>
    <property type="molecule type" value="Genomic_DNA"/>
</dbReference>
<evidence type="ECO:0000256" key="5">
    <source>
        <dbReference type="ARBA" id="ARBA00023242"/>
    </source>
</evidence>
<keyword evidence="3" id="KW-0805">Transcription regulation</keyword>
<dbReference type="InterPro" id="IPR044686">
    <property type="entry name" value="OFP17"/>
</dbReference>
<proteinExistence type="predicted"/>
<keyword evidence="2" id="KW-0678">Repressor</keyword>
<reference evidence="7" key="1">
    <citation type="submission" date="2018-02" db="EMBL/GenBank/DDBJ databases">
        <authorList>
            <person name="Cohen D.B."/>
            <person name="Kent A.D."/>
        </authorList>
    </citation>
    <scope>NUCLEOTIDE SEQUENCE</scope>
</reference>
<dbReference type="GO" id="GO:0005634">
    <property type="term" value="C:nucleus"/>
    <property type="evidence" value="ECO:0007669"/>
    <property type="project" value="UniProtKB-SubCell"/>
</dbReference>
<dbReference type="PANTHER" id="PTHR34042">
    <property type="entry name" value="TRANSCRIPTION REPRESSOR OFP17"/>
    <property type="match status" value="1"/>
</dbReference>
<evidence type="ECO:0000256" key="1">
    <source>
        <dbReference type="ARBA" id="ARBA00004123"/>
    </source>
</evidence>
<evidence type="ECO:0000256" key="4">
    <source>
        <dbReference type="ARBA" id="ARBA00023163"/>
    </source>
</evidence>
<evidence type="ECO:0000259" key="6">
    <source>
        <dbReference type="PROSITE" id="PS51754"/>
    </source>
</evidence>
<dbReference type="InterPro" id="IPR006458">
    <property type="entry name" value="Ovate_C"/>
</dbReference>
<protein>
    <recommendedName>
        <fullName evidence="6">OVATE domain-containing protein</fullName>
    </recommendedName>
</protein>
<name>A0A2N9G0D4_FAGSY</name>
<keyword evidence="5" id="KW-0539">Nucleus</keyword>
<comment type="subcellular location">
    <subcellularLocation>
        <location evidence="1">Nucleus</location>
    </subcellularLocation>
</comment>